<gene>
    <name evidence="1" type="ORF">UFOVP49_115</name>
</gene>
<organism evidence="1">
    <name type="scientific">uncultured Caudovirales phage</name>
    <dbReference type="NCBI Taxonomy" id="2100421"/>
    <lineage>
        <taxon>Viruses</taxon>
        <taxon>Duplodnaviria</taxon>
        <taxon>Heunggongvirae</taxon>
        <taxon>Uroviricota</taxon>
        <taxon>Caudoviricetes</taxon>
        <taxon>Peduoviridae</taxon>
        <taxon>Maltschvirus</taxon>
        <taxon>Maltschvirus maltsch</taxon>
    </lineage>
</organism>
<dbReference type="EMBL" id="LR796178">
    <property type="protein sequence ID" value="CAB4124277.1"/>
    <property type="molecule type" value="Genomic_DNA"/>
</dbReference>
<name>A0A6J5KTQ0_9CAUD</name>
<accession>A0A6J5KTQ0</accession>
<protein>
    <submittedName>
        <fullName evidence="1">Uncharacterized protein</fullName>
    </submittedName>
</protein>
<evidence type="ECO:0000313" key="1">
    <source>
        <dbReference type="EMBL" id="CAB4124277.1"/>
    </source>
</evidence>
<reference evidence="1" key="1">
    <citation type="submission" date="2020-04" db="EMBL/GenBank/DDBJ databases">
        <authorList>
            <person name="Chiriac C."/>
            <person name="Salcher M."/>
            <person name="Ghai R."/>
            <person name="Kavagutti S V."/>
        </authorList>
    </citation>
    <scope>NUCLEOTIDE SEQUENCE</scope>
</reference>
<sequence length="73" mass="7968">MKDDYSEGYSTGFIDGIDFIISKINPNQISPITDPEPATYLSYNGCDVCGIGINGDPLGYVCQHPDCPYKSRS</sequence>
<proteinExistence type="predicted"/>